<dbReference type="Gene3D" id="1.20.1070.10">
    <property type="entry name" value="Rhodopsin 7-helix transmembrane proteins"/>
    <property type="match status" value="1"/>
</dbReference>
<feature type="transmembrane region" description="Helical" evidence="9">
    <location>
        <begin position="150"/>
        <end position="170"/>
    </location>
</feature>
<evidence type="ECO:0000313" key="12">
    <source>
        <dbReference type="Proteomes" id="UP000887567"/>
    </source>
</evidence>
<evidence type="ECO:0000256" key="7">
    <source>
        <dbReference type="ARBA" id="ARBA00023224"/>
    </source>
</evidence>
<sequence length="459" mass="51737">METKSMSGVNSTGITETRADFKRFEIQDFDIIFGVLYGVIVLLGLIGNILVVAVVKRTPSMHTTTNFLLVNLAVADIITLLWNPRTYSFAFYPIHPRGVLGDYICKFFTGNAVISVAIGASVFTLSTVAVERYHALVKPMKRLRIQAESVKYVITVIWAVAFLITIPDFIAVHYDVRYNRCICPFSLEAANELRVHVLCTVSFLGVLPFMVLGFCYLQIIRGIFFQKTIIGQAQGEEDTKSKKKLAKLLISVTLAFYTCYLPYGTFISFIALSNKTDVIKHQDTYIICLKVVEFLVTCSSFLNPILYAFQSTNYRQGFMAIFRLSVQNSMLLTSCKGVRKGETEKDKVLKSSPSLGRSPFFGRQLFNLNRVSVASDITLGELNYQSLRTSNVSFQFVNTERSPSSHNAVDSYLDLRKKDVNGKEIADNFDNSHEKQSSIASKRRQKVMAWEDKDTVQLQ</sequence>
<name>A0A913YF05_EXADI</name>
<feature type="transmembrane region" description="Helical" evidence="9">
    <location>
        <begin position="107"/>
        <end position="130"/>
    </location>
</feature>
<organism evidence="11 12">
    <name type="scientific">Exaiptasia diaphana</name>
    <name type="common">Tropical sea anemone</name>
    <name type="synonym">Aiptasia pulchella</name>
    <dbReference type="NCBI Taxonomy" id="2652724"/>
    <lineage>
        <taxon>Eukaryota</taxon>
        <taxon>Metazoa</taxon>
        <taxon>Cnidaria</taxon>
        <taxon>Anthozoa</taxon>
        <taxon>Hexacorallia</taxon>
        <taxon>Actiniaria</taxon>
        <taxon>Aiptasiidae</taxon>
        <taxon>Exaiptasia</taxon>
    </lineage>
</organism>
<keyword evidence="7 8" id="KW-0807">Transducer</keyword>
<keyword evidence="5 9" id="KW-0472">Membrane</keyword>
<dbReference type="PROSITE" id="PS50262">
    <property type="entry name" value="G_PROTEIN_RECEP_F1_2"/>
    <property type="match status" value="1"/>
</dbReference>
<evidence type="ECO:0000259" key="10">
    <source>
        <dbReference type="PROSITE" id="PS50262"/>
    </source>
</evidence>
<feature type="transmembrane region" description="Helical" evidence="9">
    <location>
        <begin position="31"/>
        <end position="55"/>
    </location>
</feature>
<keyword evidence="4 8" id="KW-0297">G-protein coupled receptor</keyword>
<dbReference type="GeneID" id="110233117"/>
<dbReference type="PROSITE" id="PS00237">
    <property type="entry name" value="G_PROTEIN_RECEP_F1_1"/>
    <property type="match status" value="1"/>
</dbReference>
<evidence type="ECO:0000256" key="1">
    <source>
        <dbReference type="ARBA" id="ARBA00004141"/>
    </source>
</evidence>
<dbReference type="EnsemblMetazoa" id="XM_028657316.1">
    <property type="protein sequence ID" value="XP_028513117.1"/>
    <property type="gene ID" value="LOC110233117"/>
</dbReference>
<reference evidence="11" key="1">
    <citation type="submission" date="2022-11" db="UniProtKB">
        <authorList>
            <consortium name="EnsemblMetazoa"/>
        </authorList>
    </citation>
    <scope>IDENTIFICATION</scope>
</reference>
<feature type="domain" description="G-protein coupled receptors family 1 profile" evidence="10">
    <location>
        <begin position="47"/>
        <end position="307"/>
    </location>
</feature>
<evidence type="ECO:0000256" key="3">
    <source>
        <dbReference type="ARBA" id="ARBA00022989"/>
    </source>
</evidence>
<dbReference type="GO" id="GO:0005886">
    <property type="term" value="C:plasma membrane"/>
    <property type="evidence" value="ECO:0007669"/>
    <property type="project" value="TreeGrafter"/>
</dbReference>
<feature type="transmembrane region" description="Helical" evidence="9">
    <location>
        <begin position="195"/>
        <end position="217"/>
    </location>
</feature>
<keyword evidence="3 9" id="KW-1133">Transmembrane helix</keyword>
<evidence type="ECO:0000256" key="5">
    <source>
        <dbReference type="ARBA" id="ARBA00023136"/>
    </source>
</evidence>
<dbReference type="CDD" id="cd00637">
    <property type="entry name" value="7tm_classA_rhodopsin-like"/>
    <property type="match status" value="1"/>
</dbReference>
<protein>
    <recommendedName>
        <fullName evidence="10">G-protein coupled receptors family 1 profile domain-containing protein</fullName>
    </recommendedName>
</protein>
<evidence type="ECO:0000313" key="11">
    <source>
        <dbReference type="EnsemblMetazoa" id="XP_028513117.1"/>
    </source>
</evidence>
<dbReference type="OMA" id="FAFYPIH"/>
<comment type="subcellular location">
    <subcellularLocation>
        <location evidence="1">Membrane</location>
        <topology evidence="1">Multi-pass membrane protein</topology>
    </subcellularLocation>
</comment>
<accession>A0A913YF05</accession>
<feature type="transmembrane region" description="Helical" evidence="9">
    <location>
        <begin position="248"/>
        <end position="272"/>
    </location>
</feature>
<dbReference type="PANTHER" id="PTHR45695">
    <property type="entry name" value="LEUCOKININ RECEPTOR-RELATED"/>
    <property type="match status" value="1"/>
</dbReference>
<keyword evidence="12" id="KW-1185">Reference proteome</keyword>
<keyword evidence="6 8" id="KW-0675">Receptor</keyword>
<feature type="transmembrane region" description="Helical" evidence="9">
    <location>
        <begin position="284"/>
        <end position="309"/>
    </location>
</feature>
<evidence type="ECO:0000256" key="9">
    <source>
        <dbReference type="SAM" id="Phobius"/>
    </source>
</evidence>
<dbReference type="PRINTS" id="PR00237">
    <property type="entry name" value="GPCRRHODOPSN"/>
</dbReference>
<evidence type="ECO:0000256" key="2">
    <source>
        <dbReference type="ARBA" id="ARBA00022692"/>
    </source>
</evidence>
<dbReference type="KEGG" id="epa:110233117"/>
<evidence type="ECO:0000256" key="6">
    <source>
        <dbReference type="ARBA" id="ARBA00023170"/>
    </source>
</evidence>
<evidence type="ECO:0000256" key="8">
    <source>
        <dbReference type="RuleBase" id="RU000688"/>
    </source>
</evidence>
<dbReference type="GO" id="GO:0004930">
    <property type="term" value="F:G protein-coupled receptor activity"/>
    <property type="evidence" value="ECO:0007669"/>
    <property type="project" value="UniProtKB-KW"/>
</dbReference>
<dbReference type="InterPro" id="IPR017452">
    <property type="entry name" value="GPCR_Rhodpsn_7TM"/>
</dbReference>
<dbReference type="OrthoDB" id="9874829at2759"/>
<feature type="transmembrane region" description="Helical" evidence="9">
    <location>
        <begin position="67"/>
        <end position="87"/>
    </location>
</feature>
<comment type="similarity">
    <text evidence="8">Belongs to the G-protein coupled receptor 1 family.</text>
</comment>
<dbReference type="InterPro" id="IPR000276">
    <property type="entry name" value="GPCR_Rhodpsn"/>
</dbReference>
<dbReference type="RefSeq" id="XP_028513117.1">
    <property type="nucleotide sequence ID" value="XM_028657316.1"/>
</dbReference>
<proteinExistence type="inferred from homology"/>
<dbReference type="Pfam" id="PF00001">
    <property type="entry name" value="7tm_1"/>
    <property type="match status" value="1"/>
</dbReference>
<keyword evidence="2 8" id="KW-0812">Transmembrane</keyword>
<dbReference type="Proteomes" id="UP000887567">
    <property type="component" value="Unplaced"/>
</dbReference>
<dbReference type="AlphaFoldDB" id="A0A913YF05"/>
<evidence type="ECO:0000256" key="4">
    <source>
        <dbReference type="ARBA" id="ARBA00023040"/>
    </source>
</evidence>
<dbReference type="SUPFAM" id="SSF81321">
    <property type="entry name" value="Family A G protein-coupled receptor-like"/>
    <property type="match status" value="1"/>
</dbReference>
<dbReference type="PANTHER" id="PTHR45695:SF9">
    <property type="entry name" value="LEUCOKININ RECEPTOR"/>
    <property type="match status" value="1"/>
</dbReference>